<organism evidence="8">
    <name type="scientific">Anthurium amnicola</name>
    <dbReference type="NCBI Taxonomy" id="1678845"/>
    <lineage>
        <taxon>Eukaryota</taxon>
        <taxon>Viridiplantae</taxon>
        <taxon>Streptophyta</taxon>
        <taxon>Embryophyta</taxon>
        <taxon>Tracheophyta</taxon>
        <taxon>Spermatophyta</taxon>
        <taxon>Magnoliopsida</taxon>
        <taxon>Liliopsida</taxon>
        <taxon>Araceae</taxon>
        <taxon>Pothoideae</taxon>
        <taxon>Potheae</taxon>
        <taxon>Anthurium</taxon>
    </lineage>
</organism>
<feature type="region of interest" description="Disordered" evidence="6">
    <location>
        <begin position="88"/>
        <end position="108"/>
    </location>
</feature>
<name>A0A1D1YXM2_9ARAE</name>
<evidence type="ECO:0000256" key="3">
    <source>
        <dbReference type="ARBA" id="ARBA00023288"/>
    </source>
</evidence>
<dbReference type="AlphaFoldDB" id="A0A1D1YXM2"/>
<evidence type="ECO:0000256" key="6">
    <source>
        <dbReference type="SAM" id="MobiDB-lite"/>
    </source>
</evidence>
<keyword evidence="3" id="KW-0449">Lipoprotein</keyword>
<accession>A0A1D1YXM2</accession>
<proteinExistence type="inferred from homology"/>
<sequence>NKKKDPNQQIVVLVKKVVLELDLHDEKDKQKALNTVTRFSGIDSIAMDKKDKKMTVIGVLDPVEVVNKLRNHWNTKIVSVGAAKVPHTGDRKVDVKPEDVKKGKEEDPNQQIAVLVKDKGKPKPPNAVTSISGIDSIFIDMKEKKMTVIMTVNPVHVANKLCNLQNAVLHYN</sequence>
<evidence type="ECO:0000256" key="5">
    <source>
        <dbReference type="ARBA" id="ARBA00024045"/>
    </source>
</evidence>
<feature type="non-terminal residue" evidence="8">
    <location>
        <position position="1"/>
    </location>
</feature>
<keyword evidence="2" id="KW-0479">Metal-binding</keyword>
<feature type="compositionally biased region" description="Basic and acidic residues" evidence="6">
    <location>
        <begin position="88"/>
        <end position="107"/>
    </location>
</feature>
<protein>
    <submittedName>
        <fullName evidence="8">Putative late blight resistance R1B-12</fullName>
    </submittedName>
</protein>
<dbReference type="InterPro" id="IPR006121">
    <property type="entry name" value="HMA_dom"/>
</dbReference>
<reference evidence="8" key="1">
    <citation type="submission" date="2015-07" db="EMBL/GenBank/DDBJ databases">
        <title>Transcriptome Assembly of Anthurium amnicola.</title>
        <authorList>
            <person name="Suzuki J."/>
        </authorList>
    </citation>
    <scope>NUCLEOTIDE SEQUENCE</scope>
</reference>
<dbReference type="PROSITE" id="PS50846">
    <property type="entry name" value="HMA_2"/>
    <property type="match status" value="1"/>
</dbReference>
<dbReference type="Gene3D" id="3.30.70.100">
    <property type="match status" value="1"/>
</dbReference>
<evidence type="ECO:0000256" key="2">
    <source>
        <dbReference type="ARBA" id="ARBA00022723"/>
    </source>
</evidence>
<evidence type="ECO:0000259" key="7">
    <source>
        <dbReference type="PROSITE" id="PS50846"/>
    </source>
</evidence>
<gene>
    <name evidence="8" type="primary">R1B-12_3</name>
    <name evidence="8" type="ORF">g.90963</name>
</gene>
<dbReference type="InterPro" id="IPR051863">
    <property type="entry name" value="HIPP"/>
</dbReference>
<dbReference type="PANTHER" id="PTHR45811:SF49">
    <property type="entry name" value="OS04G0667600 PROTEIN"/>
    <property type="match status" value="1"/>
</dbReference>
<evidence type="ECO:0000256" key="4">
    <source>
        <dbReference type="ARBA" id="ARBA00023289"/>
    </source>
</evidence>
<dbReference type="PANTHER" id="PTHR45811">
    <property type="entry name" value="COPPER TRANSPORT PROTEIN FAMILY-RELATED"/>
    <property type="match status" value="1"/>
</dbReference>
<dbReference type="EMBL" id="GDJX01008538">
    <property type="protein sequence ID" value="JAT59398.1"/>
    <property type="molecule type" value="Transcribed_RNA"/>
</dbReference>
<evidence type="ECO:0000256" key="1">
    <source>
        <dbReference type="ARBA" id="ARBA00022481"/>
    </source>
</evidence>
<dbReference type="GO" id="GO:0046872">
    <property type="term" value="F:metal ion binding"/>
    <property type="evidence" value="ECO:0007669"/>
    <property type="project" value="UniProtKB-KW"/>
</dbReference>
<keyword evidence="1" id="KW-0488">Methylation</keyword>
<keyword evidence="4" id="KW-0636">Prenylation</keyword>
<comment type="similarity">
    <text evidence="5">Belongs to the HIPP family.</text>
</comment>
<feature type="domain" description="HMA" evidence="7">
    <location>
        <begin position="14"/>
        <end position="81"/>
    </location>
</feature>
<evidence type="ECO:0000313" key="8">
    <source>
        <dbReference type="EMBL" id="JAT59398.1"/>
    </source>
</evidence>